<dbReference type="InterPro" id="IPR005119">
    <property type="entry name" value="LysR_subst-bd"/>
</dbReference>
<evidence type="ECO:0000313" key="10">
    <source>
        <dbReference type="Proteomes" id="UP000233491"/>
    </source>
</evidence>
<feature type="domain" description="HTH lysR-type" evidence="8">
    <location>
        <begin position="4"/>
        <end position="61"/>
    </location>
</feature>
<evidence type="ECO:0000256" key="3">
    <source>
        <dbReference type="ARBA" id="ARBA00023125"/>
    </source>
</evidence>
<dbReference type="PANTHER" id="PTHR30126">
    <property type="entry name" value="HTH-TYPE TRANSCRIPTIONAL REGULATOR"/>
    <property type="match status" value="1"/>
</dbReference>
<dbReference type="AlphaFoldDB" id="A0A1I4VGZ8"/>
<feature type="signal peptide" evidence="7">
    <location>
        <begin position="1"/>
        <end position="23"/>
    </location>
</feature>
<accession>A0A1I4VGZ8</accession>
<dbReference type="GO" id="GO:0000976">
    <property type="term" value="F:transcription cis-regulatory region binding"/>
    <property type="evidence" value="ECO:0007669"/>
    <property type="project" value="TreeGrafter"/>
</dbReference>
<dbReference type="InterPro" id="IPR036388">
    <property type="entry name" value="WH-like_DNA-bd_sf"/>
</dbReference>
<dbReference type="Gene3D" id="1.10.10.10">
    <property type="entry name" value="Winged helix-like DNA-binding domain superfamily/Winged helix DNA-binding domain"/>
    <property type="match status" value="1"/>
</dbReference>
<evidence type="ECO:0000259" key="8">
    <source>
        <dbReference type="PROSITE" id="PS50931"/>
    </source>
</evidence>
<dbReference type="InterPro" id="IPR036390">
    <property type="entry name" value="WH_DNA-bd_sf"/>
</dbReference>
<feature type="chain" id="PRO_5015065817" description="HTH-type transcriptional regulator CbbR" evidence="7">
    <location>
        <begin position="24"/>
        <end position="308"/>
    </location>
</feature>
<proteinExistence type="inferred from homology"/>
<evidence type="ECO:0000256" key="4">
    <source>
        <dbReference type="ARBA" id="ARBA00023163"/>
    </source>
</evidence>
<gene>
    <name evidence="9" type="ORF">CXZ10_01605</name>
</gene>
<evidence type="ECO:0000256" key="1">
    <source>
        <dbReference type="ARBA" id="ARBA00009437"/>
    </source>
</evidence>
<comment type="similarity">
    <text evidence="1">Belongs to the LysR transcriptional regulatory family.</text>
</comment>
<dbReference type="Pfam" id="PF03466">
    <property type="entry name" value="LysR_substrate"/>
    <property type="match status" value="1"/>
</dbReference>
<dbReference type="PANTHER" id="PTHR30126:SF5">
    <property type="entry name" value="HTH-TYPE TRANSCRIPTIONAL ACTIVATOR CMPR"/>
    <property type="match status" value="1"/>
</dbReference>
<keyword evidence="4" id="KW-0804">Transcription</keyword>
<name>A0A1I4VGZ8_9HYPH</name>
<evidence type="ECO:0000256" key="5">
    <source>
        <dbReference type="ARBA" id="ARBA00039279"/>
    </source>
</evidence>
<evidence type="ECO:0000256" key="2">
    <source>
        <dbReference type="ARBA" id="ARBA00023015"/>
    </source>
</evidence>
<dbReference type="SUPFAM" id="SSF46785">
    <property type="entry name" value="Winged helix' DNA-binding domain"/>
    <property type="match status" value="1"/>
</dbReference>
<reference evidence="9 10" key="1">
    <citation type="submission" date="2017-12" db="EMBL/GenBank/DDBJ databases">
        <title>Anaerobic carbon monoxide metabolism by Pleomorphomonas carboxyditropha sp. nov., a new mesophilic hydrogenogenic carboxidotroph.</title>
        <authorList>
            <person name="Esquivel-Elizondo S."/>
            <person name="Krajmalnik-Brown R."/>
        </authorList>
    </citation>
    <scope>NUCLEOTIDE SEQUENCE [LARGE SCALE GENOMIC DNA]</scope>
    <source>
        <strain evidence="9 10">R5-392</strain>
    </source>
</reference>
<evidence type="ECO:0000256" key="6">
    <source>
        <dbReference type="ARBA" id="ARBA00043141"/>
    </source>
</evidence>
<dbReference type="Pfam" id="PF00126">
    <property type="entry name" value="HTH_1"/>
    <property type="match status" value="1"/>
</dbReference>
<dbReference type="RefSeq" id="WP_101287209.1">
    <property type="nucleotide sequence ID" value="NZ_FOUQ01000011.1"/>
</dbReference>
<keyword evidence="7" id="KW-0732">Signal</keyword>
<dbReference type="PROSITE" id="PS50931">
    <property type="entry name" value="HTH_LYSR"/>
    <property type="match status" value="1"/>
</dbReference>
<evidence type="ECO:0000313" key="9">
    <source>
        <dbReference type="EMBL" id="PKR90112.1"/>
    </source>
</evidence>
<dbReference type="Proteomes" id="UP000233491">
    <property type="component" value="Unassembled WGS sequence"/>
</dbReference>
<dbReference type="GO" id="GO:0003700">
    <property type="term" value="F:DNA-binding transcription factor activity"/>
    <property type="evidence" value="ECO:0007669"/>
    <property type="project" value="InterPro"/>
</dbReference>
<dbReference type="InterPro" id="IPR000847">
    <property type="entry name" value="LysR_HTH_N"/>
</dbReference>
<dbReference type="EMBL" id="PJNW01000002">
    <property type="protein sequence ID" value="PKR90112.1"/>
    <property type="molecule type" value="Genomic_DNA"/>
</dbReference>
<sequence length="308" mass="33717">MRHTTLKQLRFLSAVIKTGTVTAASSAMNVTPPAITAQVKALEDLVGLPLLERVGDRFIATSAGKEIATTLDRIEALLNECSGALAEMREAGSGRVAVGVVSTARYFAPTVLAAFRKVRPKVDIDFIVGNRDETIQRLRNYEVDLAVMGRPPVEFEVEAKPIGKHPQVIICAPDHPLAHERNIPIEALMGETFLVREVNSGTRNSFGQLISQHDGGRDIREFEMGSNETIKQAVMAGLGISFISSHTIAAEVESGRLVIMDVVGLPLIKTWNVVRRTDKRLLPSAEAMYRFWVEHGGEYLPKISGHVD</sequence>
<protein>
    <recommendedName>
        <fullName evidence="5">HTH-type transcriptional regulator CbbR</fullName>
    </recommendedName>
    <alternativeName>
        <fullName evidence="6">RuBisCO operon transcriptional regulator</fullName>
    </alternativeName>
</protein>
<evidence type="ECO:0000256" key="7">
    <source>
        <dbReference type="SAM" id="SignalP"/>
    </source>
</evidence>
<dbReference type="SUPFAM" id="SSF53850">
    <property type="entry name" value="Periplasmic binding protein-like II"/>
    <property type="match status" value="1"/>
</dbReference>
<dbReference type="OrthoDB" id="7840053at2"/>
<keyword evidence="2" id="KW-0805">Transcription regulation</keyword>
<keyword evidence="3" id="KW-0238">DNA-binding</keyword>
<organism evidence="9 10">
    <name type="scientific">Pleomorphomonas diazotrophica</name>
    <dbReference type="NCBI Taxonomy" id="1166257"/>
    <lineage>
        <taxon>Bacteria</taxon>
        <taxon>Pseudomonadati</taxon>
        <taxon>Pseudomonadota</taxon>
        <taxon>Alphaproteobacteria</taxon>
        <taxon>Hyphomicrobiales</taxon>
        <taxon>Pleomorphomonadaceae</taxon>
        <taxon>Pleomorphomonas</taxon>
    </lineage>
</organism>
<dbReference type="Gene3D" id="3.40.190.10">
    <property type="entry name" value="Periplasmic binding protein-like II"/>
    <property type="match status" value="2"/>
</dbReference>
<comment type="caution">
    <text evidence="9">The sequence shown here is derived from an EMBL/GenBank/DDBJ whole genome shotgun (WGS) entry which is preliminary data.</text>
</comment>
<keyword evidence="10" id="KW-1185">Reference proteome</keyword>